<reference evidence="2" key="1">
    <citation type="submission" date="2021-03" db="EMBL/GenBank/DDBJ databases">
        <title>Draft genome sequence of rust myrtle Austropuccinia psidii MF-1, a brazilian biotype.</title>
        <authorList>
            <person name="Quecine M.C."/>
            <person name="Pachon D.M.R."/>
            <person name="Bonatelli M.L."/>
            <person name="Correr F.H."/>
            <person name="Franceschini L.M."/>
            <person name="Leite T.F."/>
            <person name="Margarido G.R.A."/>
            <person name="Almeida C.A."/>
            <person name="Ferrarezi J.A."/>
            <person name="Labate C.A."/>
        </authorList>
    </citation>
    <scope>NUCLEOTIDE SEQUENCE</scope>
    <source>
        <strain evidence="2">MF-1</strain>
    </source>
</reference>
<dbReference type="Proteomes" id="UP000765509">
    <property type="component" value="Unassembled WGS sequence"/>
</dbReference>
<dbReference type="AlphaFoldDB" id="A0A9Q3I5N8"/>
<feature type="region of interest" description="Disordered" evidence="1">
    <location>
        <begin position="178"/>
        <end position="244"/>
    </location>
</feature>
<evidence type="ECO:0000313" key="3">
    <source>
        <dbReference type="Proteomes" id="UP000765509"/>
    </source>
</evidence>
<organism evidence="2 3">
    <name type="scientific">Austropuccinia psidii MF-1</name>
    <dbReference type="NCBI Taxonomy" id="1389203"/>
    <lineage>
        <taxon>Eukaryota</taxon>
        <taxon>Fungi</taxon>
        <taxon>Dikarya</taxon>
        <taxon>Basidiomycota</taxon>
        <taxon>Pucciniomycotina</taxon>
        <taxon>Pucciniomycetes</taxon>
        <taxon>Pucciniales</taxon>
        <taxon>Sphaerophragmiaceae</taxon>
        <taxon>Austropuccinia</taxon>
    </lineage>
</organism>
<name>A0A9Q3I5N8_9BASI</name>
<sequence>MKLCINTSYNLQRQISKSSRQQIFQGTVKGTLQSQGTSQRTEKACPESEDLEEDILDTEVDGKKLWEIIPTLPFTLQFNRNLKPEDWKDMDQALQLHQLKDLFQYSMDNKRFNLTSHWEELGASCQKIYLKDIDFKVLMIITKGCNPTRQFRLLEERENRIRENEATIKAIEEHLNQTGPTLIPSGSQGVDQTNSSVASHPSVTRIPVAKSHHSSQCQVVSRRAQGYKGKNKTSSNQGQKESDPMIQKLLDLVKEIHKSPEYL</sequence>
<proteinExistence type="predicted"/>
<feature type="compositionally biased region" description="Polar residues" evidence="1">
    <location>
        <begin position="178"/>
        <end position="202"/>
    </location>
</feature>
<evidence type="ECO:0000313" key="2">
    <source>
        <dbReference type="EMBL" id="MBW0528983.1"/>
    </source>
</evidence>
<evidence type="ECO:0000256" key="1">
    <source>
        <dbReference type="SAM" id="MobiDB-lite"/>
    </source>
</evidence>
<dbReference type="EMBL" id="AVOT02034775">
    <property type="protein sequence ID" value="MBW0528983.1"/>
    <property type="molecule type" value="Genomic_DNA"/>
</dbReference>
<protein>
    <submittedName>
        <fullName evidence="2">Uncharacterized protein</fullName>
    </submittedName>
</protein>
<comment type="caution">
    <text evidence="2">The sequence shown here is derived from an EMBL/GenBank/DDBJ whole genome shotgun (WGS) entry which is preliminary data.</text>
</comment>
<accession>A0A9Q3I5N8</accession>
<keyword evidence="3" id="KW-1185">Reference proteome</keyword>
<gene>
    <name evidence="2" type="ORF">O181_068698</name>
</gene>